<evidence type="ECO:0000313" key="2">
    <source>
        <dbReference type="Proteomes" id="UP001164250"/>
    </source>
</evidence>
<keyword evidence="2" id="KW-1185">Reference proteome</keyword>
<name>A0ACC1BUC4_9ROSI</name>
<organism evidence="1 2">
    <name type="scientific">Pistacia atlantica</name>
    <dbReference type="NCBI Taxonomy" id="434234"/>
    <lineage>
        <taxon>Eukaryota</taxon>
        <taxon>Viridiplantae</taxon>
        <taxon>Streptophyta</taxon>
        <taxon>Embryophyta</taxon>
        <taxon>Tracheophyta</taxon>
        <taxon>Spermatophyta</taxon>
        <taxon>Magnoliopsida</taxon>
        <taxon>eudicotyledons</taxon>
        <taxon>Gunneridae</taxon>
        <taxon>Pentapetalae</taxon>
        <taxon>rosids</taxon>
        <taxon>malvids</taxon>
        <taxon>Sapindales</taxon>
        <taxon>Anacardiaceae</taxon>
        <taxon>Pistacia</taxon>
    </lineage>
</organism>
<protein>
    <submittedName>
        <fullName evidence="1">Uncharacterized protein</fullName>
    </submittedName>
</protein>
<comment type="caution">
    <text evidence="1">The sequence shown here is derived from an EMBL/GenBank/DDBJ whole genome shotgun (WGS) entry which is preliminary data.</text>
</comment>
<dbReference type="EMBL" id="CM047899">
    <property type="protein sequence ID" value="KAJ0102535.1"/>
    <property type="molecule type" value="Genomic_DNA"/>
</dbReference>
<gene>
    <name evidence="1" type="ORF">Patl1_04949</name>
</gene>
<proteinExistence type="predicted"/>
<evidence type="ECO:0000313" key="1">
    <source>
        <dbReference type="EMBL" id="KAJ0102535.1"/>
    </source>
</evidence>
<sequence>MPTLSAQPWLIKVQLCLEAAYLALVVTSSIHLQAIMLYPFTLKQVNLMVLTDLSAVDKF</sequence>
<reference evidence="2" key="1">
    <citation type="journal article" date="2023" name="G3 (Bethesda)">
        <title>Genome assembly and association tests identify interacting loci associated with vigor, precocity, and sex in interspecific pistachio rootstocks.</title>
        <authorList>
            <person name="Palmer W."/>
            <person name="Jacygrad E."/>
            <person name="Sagayaradj S."/>
            <person name="Cavanaugh K."/>
            <person name="Han R."/>
            <person name="Bertier L."/>
            <person name="Beede B."/>
            <person name="Kafkas S."/>
            <person name="Golino D."/>
            <person name="Preece J."/>
            <person name="Michelmore R."/>
        </authorList>
    </citation>
    <scope>NUCLEOTIDE SEQUENCE [LARGE SCALE GENOMIC DNA]</scope>
</reference>
<accession>A0ACC1BUC4</accession>
<dbReference type="Proteomes" id="UP001164250">
    <property type="component" value="Chromosome 3"/>
</dbReference>